<reference evidence="1" key="2">
    <citation type="submission" date="2023-06" db="EMBL/GenBank/DDBJ databases">
        <authorList>
            <consortium name="Lawrence Berkeley National Laboratory"/>
            <person name="Haridas S."/>
            <person name="Hensen N."/>
            <person name="Bonometti L."/>
            <person name="Westerberg I."/>
            <person name="Brannstrom I.O."/>
            <person name="Guillou S."/>
            <person name="Cros-Aarteil S."/>
            <person name="Calhoun S."/>
            <person name="Kuo A."/>
            <person name="Mondo S."/>
            <person name="Pangilinan J."/>
            <person name="Riley R."/>
            <person name="Labutti K."/>
            <person name="Andreopoulos B."/>
            <person name="Lipzen A."/>
            <person name="Chen C."/>
            <person name="Yanf M."/>
            <person name="Daum C."/>
            <person name="Ng V."/>
            <person name="Clum A."/>
            <person name="Steindorff A."/>
            <person name="Ohm R."/>
            <person name="Martin F."/>
            <person name="Silar P."/>
            <person name="Natvig D."/>
            <person name="Lalanne C."/>
            <person name="Gautier V."/>
            <person name="Ament-Velasquez S.L."/>
            <person name="Kruys A."/>
            <person name="Hutchinson M.I."/>
            <person name="Powell A.J."/>
            <person name="Barry K."/>
            <person name="Miller A.N."/>
            <person name="Grigoriev I.V."/>
            <person name="Debuchy R."/>
            <person name="Gladieux P."/>
            <person name="Thoren M.H."/>
            <person name="Johannesson H."/>
        </authorList>
    </citation>
    <scope>NUCLEOTIDE SEQUENCE</scope>
    <source>
        <strain evidence="1">CBS 955.72</strain>
    </source>
</reference>
<keyword evidence="2" id="KW-1185">Reference proteome</keyword>
<organism evidence="1 2">
    <name type="scientific">Lasiosphaeria hispida</name>
    <dbReference type="NCBI Taxonomy" id="260671"/>
    <lineage>
        <taxon>Eukaryota</taxon>
        <taxon>Fungi</taxon>
        <taxon>Dikarya</taxon>
        <taxon>Ascomycota</taxon>
        <taxon>Pezizomycotina</taxon>
        <taxon>Sordariomycetes</taxon>
        <taxon>Sordariomycetidae</taxon>
        <taxon>Sordariales</taxon>
        <taxon>Lasiosphaeriaceae</taxon>
        <taxon>Lasiosphaeria</taxon>
    </lineage>
</organism>
<accession>A0AAJ0HUQ4</accession>
<dbReference type="Proteomes" id="UP001275084">
    <property type="component" value="Unassembled WGS sequence"/>
</dbReference>
<protein>
    <submittedName>
        <fullName evidence="1">Uncharacterized protein</fullName>
    </submittedName>
</protein>
<proteinExistence type="predicted"/>
<gene>
    <name evidence="1" type="ORF">B0T25DRAFT_29721</name>
</gene>
<comment type="caution">
    <text evidence="1">The sequence shown here is derived from an EMBL/GenBank/DDBJ whole genome shotgun (WGS) entry which is preliminary data.</text>
</comment>
<reference evidence="1" key="1">
    <citation type="journal article" date="2023" name="Mol. Phylogenet. Evol.">
        <title>Genome-scale phylogeny and comparative genomics of the fungal order Sordariales.</title>
        <authorList>
            <person name="Hensen N."/>
            <person name="Bonometti L."/>
            <person name="Westerberg I."/>
            <person name="Brannstrom I.O."/>
            <person name="Guillou S."/>
            <person name="Cros-Aarteil S."/>
            <person name="Calhoun S."/>
            <person name="Haridas S."/>
            <person name="Kuo A."/>
            <person name="Mondo S."/>
            <person name="Pangilinan J."/>
            <person name="Riley R."/>
            <person name="LaButti K."/>
            <person name="Andreopoulos B."/>
            <person name="Lipzen A."/>
            <person name="Chen C."/>
            <person name="Yan M."/>
            <person name="Daum C."/>
            <person name="Ng V."/>
            <person name="Clum A."/>
            <person name="Steindorff A."/>
            <person name="Ohm R.A."/>
            <person name="Martin F."/>
            <person name="Silar P."/>
            <person name="Natvig D.O."/>
            <person name="Lalanne C."/>
            <person name="Gautier V."/>
            <person name="Ament-Velasquez S.L."/>
            <person name="Kruys A."/>
            <person name="Hutchinson M.I."/>
            <person name="Powell A.J."/>
            <person name="Barry K."/>
            <person name="Miller A.N."/>
            <person name="Grigoriev I.V."/>
            <person name="Debuchy R."/>
            <person name="Gladieux P."/>
            <person name="Hiltunen Thoren M."/>
            <person name="Johannesson H."/>
        </authorList>
    </citation>
    <scope>NUCLEOTIDE SEQUENCE</scope>
    <source>
        <strain evidence="1">CBS 955.72</strain>
    </source>
</reference>
<name>A0AAJ0HUQ4_9PEZI</name>
<dbReference type="EMBL" id="JAUIQD010000001">
    <property type="protein sequence ID" value="KAK3363081.1"/>
    <property type="molecule type" value="Genomic_DNA"/>
</dbReference>
<evidence type="ECO:0000313" key="2">
    <source>
        <dbReference type="Proteomes" id="UP001275084"/>
    </source>
</evidence>
<sequence length="181" mass="20482">MGVGRVGSFCLWNTMSRGADARHDEGQMRRPFRRSRGRVHLQDFREPPPECHLLVVHSQKAIHWTLVKGGSRKVVGEETLPSCPCLRPIVSHGDIQKPPICPARSVCTPESSRLARREPAFFLSLLWVPESNEYWTAPSSLLRRSGLVVVVGVELESGPKTTDTLFYLHRLPCRSFDAFFF</sequence>
<evidence type="ECO:0000313" key="1">
    <source>
        <dbReference type="EMBL" id="KAK3363081.1"/>
    </source>
</evidence>
<dbReference type="AlphaFoldDB" id="A0AAJ0HUQ4"/>